<sequence length="295" mass="30954">MPPMEPRDADVRPFTAPVRRHLAGAALAGAGALVLASAGPAGAEDRQTDGGSALPVLHPDEDWSRMLARSPRVQLVPGAVYTLAAPVHLPDGARIQGNGAVLTTADTTSGALVVDGARDVTISDVRCLGEGAGSADPGRIDVPFARDHVAVRIDRSSNVRVLDCDLIGWRGAGIVLTGSTEDDYFSYGNHIAGCRFARCYLGLSAADRAEFSQLERCFFTACRLAVWQSAGNWTLSGCIMVGCHGSYYSIAASSPYGEADSDNWNHGTLVGCTMNHANSGAKETWSAHLEMPIGG</sequence>
<organism evidence="1 2">
    <name type="scientific">Brachybacterium endophyticum</name>
    <dbReference type="NCBI Taxonomy" id="2182385"/>
    <lineage>
        <taxon>Bacteria</taxon>
        <taxon>Bacillati</taxon>
        <taxon>Actinomycetota</taxon>
        <taxon>Actinomycetes</taxon>
        <taxon>Micrococcales</taxon>
        <taxon>Dermabacteraceae</taxon>
        <taxon>Brachybacterium</taxon>
    </lineage>
</organism>
<dbReference type="InterPro" id="IPR012334">
    <property type="entry name" value="Pectin_lyas_fold"/>
</dbReference>
<dbReference type="InterPro" id="IPR011050">
    <property type="entry name" value="Pectin_lyase_fold/virulence"/>
</dbReference>
<dbReference type="Pfam" id="PF01696">
    <property type="entry name" value="Adeno_E1B_55K"/>
    <property type="match status" value="1"/>
</dbReference>
<dbReference type="InterPro" id="IPR006626">
    <property type="entry name" value="PbH1"/>
</dbReference>
<dbReference type="InterPro" id="IPR006311">
    <property type="entry name" value="TAT_signal"/>
</dbReference>
<keyword evidence="2" id="KW-1185">Reference proteome</keyword>
<evidence type="ECO:0008006" key="3">
    <source>
        <dbReference type="Google" id="ProtNLM"/>
    </source>
</evidence>
<dbReference type="PROSITE" id="PS51318">
    <property type="entry name" value="TAT"/>
    <property type="match status" value="1"/>
</dbReference>
<dbReference type="EMBL" id="QFKX01000001">
    <property type="protein sequence ID" value="PWH07626.1"/>
    <property type="molecule type" value="Genomic_DNA"/>
</dbReference>
<dbReference type="SMART" id="SM00710">
    <property type="entry name" value="PbH1"/>
    <property type="match status" value="4"/>
</dbReference>
<dbReference type="SUPFAM" id="SSF51126">
    <property type="entry name" value="Pectin lyase-like"/>
    <property type="match status" value="1"/>
</dbReference>
<dbReference type="Proteomes" id="UP000245590">
    <property type="component" value="Unassembled WGS sequence"/>
</dbReference>
<proteinExistence type="predicted"/>
<dbReference type="Gene3D" id="2.160.20.10">
    <property type="entry name" value="Single-stranded right-handed beta-helix, Pectin lyase-like"/>
    <property type="match status" value="1"/>
</dbReference>
<dbReference type="InterPro" id="IPR002612">
    <property type="entry name" value="Adeno_E1B_55kDa"/>
</dbReference>
<reference evidence="1 2" key="1">
    <citation type="submission" date="2018-05" db="EMBL/GenBank/DDBJ databases">
        <title>Brachybacterium sp. M1HQ-2T, whole genome shotgun sequence.</title>
        <authorList>
            <person name="Tuo L."/>
        </authorList>
    </citation>
    <scope>NUCLEOTIDE SEQUENCE [LARGE SCALE GENOMIC DNA]</scope>
    <source>
        <strain evidence="1 2">M1HQ-2</strain>
    </source>
</reference>
<evidence type="ECO:0000313" key="2">
    <source>
        <dbReference type="Proteomes" id="UP000245590"/>
    </source>
</evidence>
<comment type="caution">
    <text evidence="1">The sequence shown here is derived from an EMBL/GenBank/DDBJ whole genome shotgun (WGS) entry which is preliminary data.</text>
</comment>
<accession>A0A2U2RP44</accession>
<name>A0A2U2RP44_9MICO</name>
<evidence type="ECO:0000313" key="1">
    <source>
        <dbReference type="EMBL" id="PWH07626.1"/>
    </source>
</evidence>
<gene>
    <name evidence="1" type="ORF">DEO23_03110</name>
</gene>
<protein>
    <recommendedName>
        <fullName evidence="3">Right handed beta helix domain-containing protein</fullName>
    </recommendedName>
</protein>
<dbReference type="AlphaFoldDB" id="A0A2U2RP44"/>